<protein>
    <submittedName>
        <fullName evidence="1">Uncharacterized protein</fullName>
    </submittedName>
</protein>
<dbReference type="Proteomes" id="UP000267017">
    <property type="component" value="Unassembled WGS sequence"/>
</dbReference>
<dbReference type="EMBL" id="RRCN01000001">
    <property type="protein sequence ID" value="RRJ62916.1"/>
    <property type="molecule type" value="Genomic_DNA"/>
</dbReference>
<evidence type="ECO:0000313" key="1">
    <source>
        <dbReference type="EMBL" id="RRJ62916.1"/>
    </source>
</evidence>
<dbReference type="RefSeq" id="WP_128630796.1">
    <property type="nucleotide sequence ID" value="NZ_RRCN01000001.1"/>
</dbReference>
<sequence length="102" mass="11383">MVAFTTFGTETFRELHTPFELSYRAQGLEPQRHGLPLHTAKKWNVMLAADGFKNPQRCQNVRIKRYPTERDFLHAIKVVGASASVASPSGRAAPISRHVPAL</sequence>
<dbReference type="OrthoDB" id="9760689at2"/>
<dbReference type="AlphaFoldDB" id="A0A3P3TYY9"/>
<name>A0A3P3TYY9_9BACL</name>
<evidence type="ECO:0000313" key="2">
    <source>
        <dbReference type="Proteomes" id="UP000267017"/>
    </source>
</evidence>
<keyword evidence="2" id="KW-1185">Reference proteome</keyword>
<organism evidence="1 2">
    <name type="scientific">Paenibacillus oralis</name>
    <dbReference type="NCBI Taxonomy" id="2490856"/>
    <lineage>
        <taxon>Bacteria</taxon>
        <taxon>Bacillati</taxon>
        <taxon>Bacillota</taxon>
        <taxon>Bacilli</taxon>
        <taxon>Bacillales</taxon>
        <taxon>Paenibacillaceae</taxon>
        <taxon>Paenibacillus</taxon>
    </lineage>
</organism>
<accession>A0A3P3TYY9</accession>
<proteinExistence type="predicted"/>
<gene>
    <name evidence="1" type="ORF">EHV15_08180</name>
</gene>
<comment type="caution">
    <text evidence="1">The sequence shown here is derived from an EMBL/GenBank/DDBJ whole genome shotgun (WGS) entry which is preliminary data.</text>
</comment>
<reference evidence="1 2" key="1">
    <citation type="submission" date="2018-11" db="EMBL/GenBank/DDBJ databases">
        <title>Genome sequencing of Paenibacillus sp. KCOM 3021 (= ChDC PVNT-B20).</title>
        <authorList>
            <person name="Kook J.-K."/>
            <person name="Park S.-N."/>
            <person name="Lim Y.K."/>
        </authorList>
    </citation>
    <scope>NUCLEOTIDE SEQUENCE [LARGE SCALE GENOMIC DNA]</scope>
    <source>
        <strain evidence="1 2">KCOM 3021</strain>
    </source>
</reference>